<reference evidence="3" key="1">
    <citation type="submission" date="2016-11" db="UniProtKB">
        <authorList>
            <consortium name="WormBaseParasite"/>
        </authorList>
    </citation>
    <scope>IDENTIFICATION</scope>
</reference>
<keyword evidence="1" id="KW-0472">Membrane</keyword>
<keyword evidence="2" id="KW-1185">Reference proteome</keyword>
<sequence>MDKQSAAESQLSTERARVVYFVVLIQFIFIYVFIDINLKIFFQITNMVLFLLKMVVLVDSTHECDDLIASIFSQAELCDWDESIMEQLEITYKQLSETNSIGPVLQKRLASQALRTRGPHYLDVLRIIIEGGSNVIRSVLASLLFNDIVERLEISVKNGSNQALVLHIFIVLFIYDFTIFIF</sequence>
<evidence type="ECO:0000313" key="3">
    <source>
        <dbReference type="WBParaSite" id="Hba_02359"/>
    </source>
</evidence>
<dbReference type="Proteomes" id="UP000095283">
    <property type="component" value="Unplaced"/>
</dbReference>
<name>A0A1I7WCE8_HETBA</name>
<dbReference type="AlphaFoldDB" id="A0A1I7WCE8"/>
<accession>A0A1I7WCE8</accession>
<organism evidence="2 3">
    <name type="scientific">Heterorhabditis bacteriophora</name>
    <name type="common">Entomopathogenic nematode worm</name>
    <dbReference type="NCBI Taxonomy" id="37862"/>
    <lineage>
        <taxon>Eukaryota</taxon>
        <taxon>Metazoa</taxon>
        <taxon>Ecdysozoa</taxon>
        <taxon>Nematoda</taxon>
        <taxon>Chromadorea</taxon>
        <taxon>Rhabditida</taxon>
        <taxon>Rhabditina</taxon>
        <taxon>Rhabditomorpha</taxon>
        <taxon>Strongyloidea</taxon>
        <taxon>Heterorhabditidae</taxon>
        <taxon>Heterorhabditis</taxon>
    </lineage>
</organism>
<feature type="transmembrane region" description="Helical" evidence="1">
    <location>
        <begin position="18"/>
        <end position="34"/>
    </location>
</feature>
<keyword evidence="1" id="KW-0812">Transmembrane</keyword>
<proteinExistence type="predicted"/>
<dbReference type="WBParaSite" id="Hba_02359">
    <property type="protein sequence ID" value="Hba_02359"/>
    <property type="gene ID" value="Hba_02359"/>
</dbReference>
<evidence type="ECO:0000256" key="1">
    <source>
        <dbReference type="SAM" id="Phobius"/>
    </source>
</evidence>
<evidence type="ECO:0000313" key="2">
    <source>
        <dbReference type="Proteomes" id="UP000095283"/>
    </source>
</evidence>
<protein>
    <submittedName>
        <fullName evidence="3">H15 domain-containing protein</fullName>
    </submittedName>
</protein>
<feature type="transmembrane region" description="Helical" evidence="1">
    <location>
        <begin position="163"/>
        <end position="181"/>
    </location>
</feature>
<keyword evidence="1" id="KW-1133">Transmembrane helix</keyword>